<organism evidence="8 9">
    <name type="scientific">Rhodobaculum claviforme</name>
    <dbReference type="NCBI Taxonomy" id="1549854"/>
    <lineage>
        <taxon>Bacteria</taxon>
        <taxon>Pseudomonadati</taxon>
        <taxon>Pseudomonadota</taxon>
        <taxon>Alphaproteobacteria</taxon>
        <taxon>Rhodobacterales</taxon>
        <taxon>Paracoccaceae</taxon>
        <taxon>Rhodobaculum</taxon>
    </lineage>
</organism>
<dbReference type="PANTHER" id="PTHR21427">
    <property type="entry name" value="UBIQUINONE BIOSYNTHESIS PROTEIN COQ9, MITOCHONDRIAL"/>
    <property type="match status" value="1"/>
</dbReference>
<evidence type="ECO:0000256" key="4">
    <source>
        <dbReference type="ARBA" id="ARBA00022946"/>
    </source>
</evidence>
<dbReference type="Pfam" id="PF08511">
    <property type="entry name" value="COQ9"/>
    <property type="match status" value="1"/>
</dbReference>
<dbReference type="EMBL" id="NHSD01000318">
    <property type="protein sequence ID" value="MBK5928670.1"/>
    <property type="molecule type" value="Genomic_DNA"/>
</dbReference>
<keyword evidence="8" id="KW-0830">Ubiquinone</keyword>
<dbReference type="RefSeq" id="WP_201158440.1">
    <property type="nucleotide sequence ID" value="NZ_NHSD01000318.1"/>
</dbReference>
<keyword evidence="5" id="KW-0446">Lipid-binding</keyword>
<keyword evidence="4" id="KW-0809">Transit peptide</keyword>
<reference evidence="8" key="2">
    <citation type="journal article" date="2020" name="Microorganisms">
        <title>Osmotic Adaptation and Compatible Solute Biosynthesis of Phototrophic Bacteria as Revealed from Genome Analyses.</title>
        <authorList>
            <person name="Imhoff J.F."/>
            <person name="Rahn T."/>
            <person name="Kunzel S."/>
            <person name="Keller A."/>
            <person name="Neulinger S.C."/>
        </authorList>
    </citation>
    <scope>NUCLEOTIDE SEQUENCE</scope>
    <source>
        <strain evidence="8">LMG 28126</strain>
    </source>
</reference>
<dbReference type="InterPro" id="IPR012762">
    <property type="entry name" value="Ubiq_biosynth_COQ9"/>
</dbReference>
<evidence type="ECO:0000256" key="1">
    <source>
        <dbReference type="ARBA" id="ARBA00004749"/>
    </source>
</evidence>
<sequence length="252" mass="27368">MQDTPTPTETDTPTGPDAVRAALLEAALPHVPFDGWADATFRAAIEDAGIDPALARATCPRGGVDLALAYHARGDARMVARLHREALGAMRMRDRIATAVRLRLEVVEEKDAVRRGATLFALPQYAADGARAIWGTADLIWTTLGDTAEDVNWYTKRATLAGVYSSTLLYWLGDTTPNHQATWEFLDRRIDDVMRFEKVKGTVGGNAVFRTVFAGPLWLLGQVRAPMRPADVDLPGMRAPDFGPGAAPDSGR</sequence>
<comment type="similarity">
    <text evidence="2">Belongs to the COQ9 family.</text>
</comment>
<protein>
    <submittedName>
        <fullName evidence="8">Ubiquinone biosynthesis protein</fullName>
    </submittedName>
</protein>
<evidence type="ECO:0000256" key="3">
    <source>
        <dbReference type="ARBA" id="ARBA00022688"/>
    </source>
</evidence>
<dbReference type="Proteomes" id="UP000706333">
    <property type="component" value="Unassembled WGS sequence"/>
</dbReference>
<dbReference type="Gene3D" id="1.10.357.10">
    <property type="entry name" value="Tetracycline Repressor, domain 2"/>
    <property type="match status" value="1"/>
</dbReference>
<dbReference type="PANTHER" id="PTHR21427:SF19">
    <property type="entry name" value="UBIQUINONE BIOSYNTHESIS PROTEIN COQ9, MITOCHONDRIAL"/>
    <property type="match status" value="1"/>
</dbReference>
<proteinExistence type="inferred from homology"/>
<name>A0A934TM69_9RHOB</name>
<evidence type="ECO:0000256" key="6">
    <source>
        <dbReference type="ARBA" id="ARBA00058104"/>
    </source>
</evidence>
<accession>A0A934TM69</accession>
<dbReference type="InterPro" id="IPR013718">
    <property type="entry name" value="COQ9_C"/>
</dbReference>
<comment type="caution">
    <text evidence="8">The sequence shown here is derived from an EMBL/GenBank/DDBJ whole genome shotgun (WGS) entry which is preliminary data.</text>
</comment>
<gene>
    <name evidence="8" type="ORF">CCR87_15245</name>
</gene>
<comment type="function">
    <text evidence="6">Membrane-associated protein that warps the membrane surface to access and bind aromatic isoprenes with high specificity, including ubiquinone (CoQ) isoprene intermediates and presents them directly to COQ7, therefore facilitating the COQ7-mediated hydroxylase step. Participates in the biosynthesis of coenzyme Q, also named ubiquinone, an essential lipid-soluble electron transporter for aerobic cellular respiration.</text>
</comment>
<comment type="pathway">
    <text evidence="1">Cofactor biosynthesis; ubiquinone biosynthesis.</text>
</comment>
<dbReference type="NCBIfam" id="TIGR02396">
    <property type="entry name" value="diverge_rpsU"/>
    <property type="match status" value="1"/>
</dbReference>
<dbReference type="AlphaFoldDB" id="A0A934TM69"/>
<feature type="domain" description="COQ9 C-terminal" evidence="7">
    <location>
        <begin position="128"/>
        <end position="197"/>
    </location>
</feature>
<evidence type="ECO:0000259" key="7">
    <source>
        <dbReference type="Pfam" id="PF08511"/>
    </source>
</evidence>
<keyword evidence="9" id="KW-1185">Reference proteome</keyword>
<evidence type="ECO:0000313" key="9">
    <source>
        <dbReference type="Proteomes" id="UP000706333"/>
    </source>
</evidence>
<evidence type="ECO:0000313" key="8">
    <source>
        <dbReference type="EMBL" id="MBK5928670.1"/>
    </source>
</evidence>
<evidence type="ECO:0000256" key="2">
    <source>
        <dbReference type="ARBA" id="ARBA00010766"/>
    </source>
</evidence>
<reference evidence="8" key="1">
    <citation type="submission" date="2017-05" db="EMBL/GenBank/DDBJ databases">
        <authorList>
            <person name="Imhoff J.F."/>
            <person name="Rahn T."/>
            <person name="Kuenzel S."/>
            <person name="Neulinger S.C."/>
        </authorList>
    </citation>
    <scope>NUCLEOTIDE SEQUENCE</scope>
    <source>
        <strain evidence="8">LMG 28126</strain>
    </source>
</reference>
<evidence type="ECO:0000256" key="5">
    <source>
        <dbReference type="ARBA" id="ARBA00023121"/>
    </source>
</evidence>
<dbReference type="GO" id="GO:0008289">
    <property type="term" value="F:lipid binding"/>
    <property type="evidence" value="ECO:0007669"/>
    <property type="project" value="UniProtKB-KW"/>
</dbReference>
<keyword evidence="3" id="KW-0831">Ubiquinone biosynthesis</keyword>
<dbReference type="GO" id="GO:0006744">
    <property type="term" value="P:ubiquinone biosynthetic process"/>
    <property type="evidence" value="ECO:0007669"/>
    <property type="project" value="UniProtKB-KW"/>
</dbReference>